<feature type="compositionally biased region" description="Low complexity" evidence="3">
    <location>
        <begin position="541"/>
        <end position="570"/>
    </location>
</feature>
<feature type="region of interest" description="Disordered" evidence="3">
    <location>
        <begin position="541"/>
        <end position="578"/>
    </location>
</feature>
<dbReference type="InterPro" id="IPR000792">
    <property type="entry name" value="Tscrpt_reg_LuxR_C"/>
</dbReference>
<accession>A0ABP5IDN0</accession>
<dbReference type="PANTHER" id="PTHR16305">
    <property type="entry name" value="TESTICULAR SOLUBLE ADENYLYL CYCLASE"/>
    <property type="match status" value="1"/>
</dbReference>
<evidence type="ECO:0000313" key="6">
    <source>
        <dbReference type="Proteomes" id="UP001500016"/>
    </source>
</evidence>
<dbReference type="InterPro" id="IPR011990">
    <property type="entry name" value="TPR-like_helical_dom_sf"/>
</dbReference>
<dbReference type="Pfam" id="PF13191">
    <property type="entry name" value="AAA_16"/>
    <property type="match status" value="1"/>
</dbReference>
<keyword evidence="6" id="KW-1185">Reference proteome</keyword>
<keyword evidence="1" id="KW-0547">Nucleotide-binding</keyword>
<dbReference type="Proteomes" id="UP001500016">
    <property type="component" value="Unassembled WGS sequence"/>
</dbReference>
<comment type="caution">
    <text evidence="5">The sequence shown here is derived from an EMBL/GenBank/DDBJ whole genome shotgun (WGS) entry which is preliminary data.</text>
</comment>
<dbReference type="EMBL" id="BAAAPE010000019">
    <property type="protein sequence ID" value="GAA2098684.1"/>
    <property type="molecule type" value="Genomic_DNA"/>
</dbReference>
<protein>
    <recommendedName>
        <fullName evidence="4">HTH luxR-type domain-containing protein</fullName>
    </recommendedName>
</protein>
<dbReference type="Gene3D" id="1.10.10.10">
    <property type="entry name" value="Winged helix-like DNA-binding domain superfamily/Winged helix DNA-binding domain"/>
    <property type="match status" value="1"/>
</dbReference>
<evidence type="ECO:0000256" key="3">
    <source>
        <dbReference type="SAM" id="MobiDB-lite"/>
    </source>
</evidence>
<dbReference type="PRINTS" id="PR00038">
    <property type="entry name" value="HTHLUXR"/>
</dbReference>
<dbReference type="RefSeq" id="WP_344534123.1">
    <property type="nucleotide sequence ID" value="NZ_BAAAPE010000019.1"/>
</dbReference>
<dbReference type="PROSITE" id="PS00622">
    <property type="entry name" value="HTH_LUXR_1"/>
    <property type="match status" value="1"/>
</dbReference>
<name>A0ABP5IDN0_9ACTN</name>
<gene>
    <name evidence="5" type="ORF">GCM10009801_69890</name>
</gene>
<dbReference type="InterPro" id="IPR036388">
    <property type="entry name" value="WH-like_DNA-bd_sf"/>
</dbReference>
<keyword evidence="2" id="KW-0067">ATP-binding</keyword>
<evidence type="ECO:0000313" key="5">
    <source>
        <dbReference type="EMBL" id="GAA2098684.1"/>
    </source>
</evidence>
<dbReference type="CDD" id="cd06170">
    <property type="entry name" value="LuxR_C_like"/>
    <property type="match status" value="1"/>
</dbReference>
<dbReference type="Gene3D" id="1.25.40.10">
    <property type="entry name" value="Tetratricopeptide repeat domain"/>
    <property type="match status" value="1"/>
</dbReference>
<organism evidence="5 6">
    <name type="scientific">Streptomyces albiaxialis</name>
    <dbReference type="NCBI Taxonomy" id="329523"/>
    <lineage>
        <taxon>Bacteria</taxon>
        <taxon>Bacillati</taxon>
        <taxon>Actinomycetota</taxon>
        <taxon>Actinomycetes</taxon>
        <taxon>Kitasatosporales</taxon>
        <taxon>Streptomycetaceae</taxon>
        <taxon>Streptomyces</taxon>
    </lineage>
</organism>
<feature type="domain" description="HTH luxR-type" evidence="4">
    <location>
        <begin position="890"/>
        <end position="955"/>
    </location>
</feature>
<proteinExistence type="predicted"/>
<dbReference type="InterPro" id="IPR041664">
    <property type="entry name" value="AAA_16"/>
</dbReference>
<dbReference type="InterPro" id="IPR016032">
    <property type="entry name" value="Sig_transdc_resp-reg_C-effctor"/>
</dbReference>
<dbReference type="PANTHER" id="PTHR16305:SF35">
    <property type="entry name" value="TRANSCRIPTIONAL ACTIVATOR DOMAIN"/>
    <property type="match status" value="1"/>
</dbReference>
<reference evidence="6" key="1">
    <citation type="journal article" date="2019" name="Int. J. Syst. Evol. Microbiol.">
        <title>The Global Catalogue of Microorganisms (GCM) 10K type strain sequencing project: providing services to taxonomists for standard genome sequencing and annotation.</title>
        <authorList>
            <consortium name="The Broad Institute Genomics Platform"/>
            <consortium name="The Broad Institute Genome Sequencing Center for Infectious Disease"/>
            <person name="Wu L."/>
            <person name="Ma J."/>
        </authorList>
    </citation>
    <scope>NUCLEOTIDE SEQUENCE [LARGE SCALE GENOMIC DNA]</scope>
    <source>
        <strain evidence="6">JCM 15478</strain>
    </source>
</reference>
<evidence type="ECO:0000256" key="1">
    <source>
        <dbReference type="ARBA" id="ARBA00022741"/>
    </source>
</evidence>
<dbReference type="SUPFAM" id="SSF48452">
    <property type="entry name" value="TPR-like"/>
    <property type="match status" value="1"/>
</dbReference>
<evidence type="ECO:0000256" key="2">
    <source>
        <dbReference type="ARBA" id="ARBA00022840"/>
    </source>
</evidence>
<dbReference type="SMART" id="SM00421">
    <property type="entry name" value="HTH_LUXR"/>
    <property type="match status" value="1"/>
</dbReference>
<sequence length="962" mass="103224">MGLVERDAAIWELRSVLRESAKGRGKVAVIRGGIASGKTALLRAFEEHAVASGATLLRASGAPSEQSLRFGVIEQFFRGAAVEPGATTALTHLASLATPQVADETPTAQSASRAAHDLCVGLLDLSSRGPLVITVDDHQFADPASTQVLTYLQNRIGTARALLVLCQGHEPPSELVAEVLRQPYSRQLTVSPLSPEGVGQLLAQRLDSSAALRQAPGSYALTGGNPLLVQALIEDSLALGQDPPPVPTAEPVAGQAFTRAVLAILHRGGPLLLRTARAVAVLGEFAAPALLAEFLDVSPPVVFGALEALEMAGLTTVAQFRYHGTRSAILDELTPESRSALSRRAAELLHRDGAAPSDVVGHLLAAGQADEPWAARVLHAAADEAMAHAEQALALGRAAEAVQYLEFASRSCDDEHKRAMLTAQLFWVQWTISPAAASRHHAPLRAALEKELLSEREALRLVRSLAWHGQFEDAERALARVTTPSAEDGGRDTAERDLTRHWFSRWYPPLFARAERHAASAGTADAGDAGDTADAGDAVRTADAAKAAHPAPAPVRAPAAVRTPRTADTASDAGAPPELDGAERVLQWARVRETPLASVLAALHELLAAERFERALHWCNELLQKAEDQHTAAWRAVVLDTRAAVRLRLGDLADAERDARWALTALSARSWGVAIGSPLSHAVEAATARGHFDKATELLDQMVPQAMMETRFGLQYRTARGHFLLATDRPHAALEDFEAVGESVVKWDLGHDVTLPWRGDLAQALVRVGLTDRARDLVKEQLASVGPDLPRLRGISLGVLASVSDLKERLTLLGETVDLLQAGGDRYQLARAFVELGQVWQILGKLDRAQLIRRRALQLAKTCHAEELSNQLLAGKEPLAGEAAPSEWEDTEGVAELSEAERRVAALAALGRTNREIGRKLYITVSTVEQHLTRVYRKLNIKRRADLPVGLPVDSADIADIA</sequence>
<dbReference type="Pfam" id="PF00196">
    <property type="entry name" value="GerE"/>
    <property type="match status" value="1"/>
</dbReference>
<dbReference type="SUPFAM" id="SSF46894">
    <property type="entry name" value="C-terminal effector domain of the bipartite response regulators"/>
    <property type="match status" value="1"/>
</dbReference>
<evidence type="ECO:0000259" key="4">
    <source>
        <dbReference type="PROSITE" id="PS50043"/>
    </source>
</evidence>
<dbReference type="PROSITE" id="PS50043">
    <property type="entry name" value="HTH_LUXR_2"/>
    <property type="match status" value="1"/>
</dbReference>